<evidence type="ECO:0000313" key="9">
    <source>
        <dbReference type="EMBL" id="MEE1943822.1"/>
    </source>
</evidence>
<dbReference type="Pfam" id="PF01694">
    <property type="entry name" value="Rhomboid"/>
    <property type="match status" value="1"/>
</dbReference>
<keyword evidence="4 9" id="KW-0378">Hydrolase</keyword>
<dbReference type="EC" id="3.4.21.-" evidence="9"/>
<accession>A0ABU7I338</accession>
<name>A0ABU7I338_9SPHI</name>
<evidence type="ECO:0000259" key="8">
    <source>
        <dbReference type="Pfam" id="PF01694"/>
    </source>
</evidence>
<proteinExistence type="inferred from homology"/>
<evidence type="ECO:0000256" key="6">
    <source>
        <dbReference type="ARBA" id="ARBA00023136"/>
    </source>
</evidence>
<dbReference type="InterPro" id="IPR022764">
    <property type="entry name" value="Peptidase_S54_rhomboid_dom"/>
</dbReference>
<sequence length="518" mass="57872">MAFGFTPKHTEELRVSPLEAQPFLAAAVEAAKTQGLNLMFMSETGFIVHTDNGFFKSNFEIKLLIKGETATLTSSSLGSEMFDFGKNKKNVVAFILALDDAKQQFTAEELQQKFEALQPELAPEEDDFLKLPPSTAKEDFVDFFKFFMPRQGFFITPILIWLNVGGFVLMTINGASILNPSSEILLQWGANFRPATLNGQWWRLLSNCFLHIGIVHLLFNMFALVYVAIFLEPMLGRSRFLVAYLLTGIVASITSLSWHELTISAGASGAIFGLYGVLLALLCTSLVEQKARKALLISMGIFVAYNLIYGLKGDIDNAAHIGGLLSGFVIGFAFVPSLKRTQEPAIKYFSIGFLALVVLVCSGVTYDQLKTNEVQIVMPPPALAKADNPSDDPDFDQVAYDKLMTDFHSVESLALNIFPIDTTAAGREKSLSDIKDVGIYYWKRGIEILDELDKQGIHPLFAKRNKVLRHYCEENIKTYELMYKAVEEGTHEYDNEINARIKQTGELLNTIKRPHQKR</sequence>
<keyword evidence="9" id="KW-0645">Protease</keyword>
<dbReference type="PANTHER" id="PTHR43731">
    <property type="entry name" value="RHOMBOID PROTEASE"/>
    <property type="match status" value="1"/>
</dbReference>
<evidence type="ECO:0000256" key="2">
    <source>
        <dbReference type="ARBA" id="ARBA00009045"/>
    </source>
</evidence>
<dbReference type="Proteomes" id="UP001336835">
    <property type="component" value="Unassembled WGS sequence"/>
</dbReference>
<keyword evidence="5 7" id="KW-1133">Transmembrane helix</keyword>
<protein>
    <submittedName>
        <fullName evidence="9">Rhomboid family intramembrane serine protease</fullName>
        <ecNumber evidence="9">3.4.21.-</ecNumber>
    </submittedName>
</protein>
<feature type="transmembrane region" description="Helical" evidence="7">
    <location>
        <begin position="265"/>
        <end position="287"/>
    </location>
</feature>
<evidence type="ECO:0000256" key="5">
    <source>
        <dbReference type="ARBA" id="ARBA00022989"/>
    </source>
</evidence>
<dbReference type="PANTHER" id="PTHR43731:SF14">
    <property type="entry name" value="PRESENILIN-ASSOCIATED RHOMBOID-LIKE PROTEIN, MITOCHONDRIAL"/>
    <property type="match status" value="1"/>
</dbReference>
<dbReference type="EMBL" id="JAZDQT010000001">
    <property type="protein sequence ID" value="MEE1943822.1"/>
    <property type="molecule type" value="Genomic_DNA"/>
</dbReference>
<dbReference type="SUPFAM" id="SSF144091">
    <property type="entry name" value="Rhomboid-like"/>
    <property type="match status" value="1"/>
</dbReference>
<dbReference type="GO" id="GO:0006508">
    <property type="term" value="P:proteolysis"/>
    <property type="evidence" value="ECO:0007669"/>
    <property type="project" value="UniProtKB-KW"/>
</dbReference>
<gene>
    <name evidence="9" type="ORF">VRU48_01805</name>
</gene>
<keyword evidence="6 7" id="KW-0472">Membrane</keyword>
<evidence type="ECO:0000256" key="3">
    <source>
        <dbReference type="ARBA" id="ARBA00022692"/>
    </source>
</evidence>
<dbReference type="InterPro" id="IPR050925">
    <property type="entry name" value="Rhomboid_protease_S54"/>
</dbReference>
<comment type="subcellular location">
    <subcellularLocation>
        <location evidence="1">Membrane</location>
        <topology evidence="1">Multi-pass membrane protein</topology>
    </subcellularLocation>
</comment>
<dbReference type="RefSeq" id="WP_330106222.1">
    <property type="nucleotide sequence ID" value="NZ_JAZDQT010000001.1"/>
</dbReference>
<dbReference type="InterPro" id="IPR035952">
    <property type="entry name" value="Rhomboid-like_sf"/>
</dbReference>
<reference evidence="9 10" key="1">
    <citation type="submission" date="2024-01" db="EMBL/GenBank/DDBJ databases">
        <title>Pedobacter sp. nov., isolated from fresh soil.</title>
        <authorList>
            <person name="Le N.T.T."/>
        </authorList>
    </citation>
    <scope>NUCLEOTIDE SEQUENCE [LARGE SCALE GENOMIC DNA]</scope>
    <source>
        <strain evidence="9 10">KR3-3</strain>
    </source>
</reference>
<organism evidence="9 10">
    <name type="scientific">Pedobacter albus</name>
    <dbReference type="NCBI Taxonomy" id="3113905"/>
    <lineage>
        <taxon>Bacteria</taxon>
        <taxon>Pseudomonadati</taxon>
        <taxon>Bacteroidota</taxon>
        <taxon>Sphingobacteriia</taxon>
        <taxon>Sphingobacteriales</taxon>
        <taxon>Sphingobacteriaceae</taxon>
        <taxon>Pedobacter</taxon>
    </lineage>
</organism>
<evidence type="ECO:0000256" key="4">
    <source>
        <dbReference type="ARBA" id="ARBA00022801"/>
    </source>
</evidence>
<feature type="transmembrane region" description="Helical" evidence="7">
    <location>
        <begin position="209"/>
        <end position="229"/>
    </location>
</feature>
<keyword evidence="3 7" id="KW-0812">Transmembrane</keyword>
<evidence type="ECO:0000256" key="1">
    <source>
        <dbReference type="ARBA" id="ARBA00004141"/>
    </source>
</evidence>
<feature type="transmembrane region" description="Helical" evidence="7">
    <location>
        <begin position="153"/>
        <end position="178"/>
    </location>
</feature>
<comment type="similarity">
    <text evidence="2">Belongs to the peptidase S54 family.</text>
</comment>
<comment type="caution">
    <text evidence="9">The sequence shown here is derived from an EMBL/GenBank/DDBJ whole genome shotgun (WGS) entry which is preliminary data.</text>
</comment>
<dbReference type="GO" id="GO:0008233">
    <property type="term" value="F:peptidase activity"/>
    <property type="evidence" value="ECO:0007669"/>
    <property type="project" value="UniProtKB-KW"/>
</dbReference>
<feature type="domain" description="Peptidase S54 rhomboid" evidence="8">
    <location>
        <begin position="199"/>
        <end position="335"/>
    </location>
</feature>
<feature type="transmembrane region" description="Helical" evidence="7">
    <location>
        <begin position="241"/>
        <end position="259"/>
    </location>
</feature>
<evidence type="ECO:0000256" key="7">
    <source>
        <dbReference type="SAM" id="Phobius"/>
    </source>
</evidence>
<feature type="transmembrane region" description="Helical" evidence="7">
    <location>
        <begin position="348"/>
        <end position="366"/>
    </location>
</feature>
<feature type="transmembrane region" description="Helical" evidence="7">
    <location>
        <begin position="317"/>
        <end position="336"/>
    </location>
</feature>
<evidence type="ECO:0000313" key="10">
    <source>
        <dbReference type="Proteomes" id="UP001336835"/>
    </source>
</evidence>
<feature type="transmembrane region" description="Helical" evidence="7">
    <location>
        <begin position="294"/>
        <end position="311"/>
    </location>
</feature>
<keyword evidence="10" id="KW-1185">Reference proteome</keyword>
<dbReference type="Gene3D" id="1.20.1540.10">
    <property type="entry name" value="Rhomboid-like"/>
    <property type="match status" value="1"/>
</dbReference>